<gene>
    <name evidence="1" type="ORF">RPERSI_LOCUS6492</name>
</gene>
<evidence type="ECO:0000313" key="1">
    <source>
        <dbReference type="EMBL" id="CAG8615719.1"/>
    </source>
</evidence>
<sequence length="106" mass="12488">MNNQDPDARDILYTDFPLYYIWNKTIRSWKRRQREGCIGRIYMAYPCEGKHSKTVSDFDLLELVPEINTEELPDLVIQELDYQFAPDDLAKANTLNEGQRAIFNEV</sequence>
<reference evidence="1" key="1">
    <citation type="submission" date="2021-06" db="EMBL/GenBank/DDBJ databases">
        <authorList>
            <person name="Kallberg Y."/>
            <person name="Tangrot J."/>
            <person name="Rosling A."/>
        </authorList>
    </citation>
    <scope>NUCLEOTIDE SEQUENCE</scope>
    <source>
        <strain evidence="1">MA461A</strain>
    </source>
</reference>
<accession>A0ACA9MUT5</accession>
<proteinExistence type="predicted"/>
<dbReference type="Proteomes" id="UP000789920">
    <property type="component" value="Unassembled WGS sequence"/>
</dbReference>
<protein>
    <submittedName>
        <fullName evidence="1">22539_t:CDS:1</fullName>
    </submittedName>
</protein>
<dbReference type="EMBL" id="CAJVQC010010361">
    <property type="protein sequence ID" value="CAG8615719.1"/>
    <property type="molecule type" value="Genomic_DNA"/>
</dbReference>
<comment type="caution">
    <text evidence="1">The sequence shown here is derived from an EMBL/GenBank/DDBJ whole genome shotgun (WGS) entry which is preliminary data.</text>
</comment>
<feature type="non-terminal residue" evidence="1">
    <location>
        <position position="106"/>
    </location>
</feature>
<evidence type="ECO:0000313" key="2">
    <source>
        <dbReference type="Proteomes" id="UP000789920"/>
    </source>
</evidence>
<organism evidence="1 2">
    <name type="scientific">Racocetra persica</name>
    <dbReference type="NCBI Taxonomy" id="160502"/>
    <lineage>
        <taxon>Eukaryota</taxon>
        <taxon>Fungi</taxon>
        <taxon>Fungi incertae sedis</taxon>
        <taxon>Mucoromycota</taxon>
        <taxon>Glomeromycotina</taxon>
        <taxon>Glomeromycetes</taxon>
        <taxon>Diversisporales</taxon>
        <taxon>Gigasporaceae</taxon>
        <taxon>Racocetra</taxon>
    </lineage>
</organism>
<name>A0ACA9MUT5_9GLOM</name>
<keyword evidence="2" id="KW-1185">Reference proteome</keyword>